<name>A0A450T404_9GAMM</name>
<dbReference type="Pfam" id="PF14367">
    <property type="entry name" value="DUF4411"/>
    <property type="match status" value="1"/>
</dbReference>
<dbReference type="EMBL" id="CAADFE010000001">
    <property type="protein sequence ID" value="VFJ61315.1"/>
    <property type="molecule type" value="Genomic_DNA"/>
</dbReference>
<organism evidence="1">
    <name type="scientific">Candidatus Kentrum sp. FW</name>
    <dbReference type="NCBI Taxonomy" id="2126338"/>
    <lineage>
        <taxon>Bacteria</taxon>
        <taxon>Pseudomonadati</taxon>
        <taxon>Pseudomonadota</taxon>
        <taxon>Gammaproteobacteria</taxon>
        <taxon>Candidatus Kentrum</taxon>
    </lineage>
</organism>
<reference evidence="1" key="1">
    <citation type="submission" date="2019-02" db="EMBL/GenBank/DDBJ databases">
        <authorList>
            <person name="Gruber-Vodicka R. H."/>
            <person name="Seah K. B. B."/>
        </authorList>
    </citation>
    <scope>NUCLEOTIDE SEQUENCE</scope>
    <source>
        <strain evidence="1">BECK_BZ131</strain>
    </source>
</reference>
<gene>
    <name evidence="1" type="ORF">BECKFW1821C_GA0114237_100146</name>
</gene>
<evidence type="ECO:0008006" key="2">
    <source>
        <dbReference type="Google" id="ProtNLM"/>
    </source>
</evidence>
<evidence type="ECO:0000313" key="1">
    <source>
        <dbReference type="EMBL" id="VFJ61315.1"/>
    </source>
</evidence>
<proteinExistence type="predicted"/>
<dbReference type="InterPro" id="IPR016541">
    <property type="entry name" value="UCP008505"/>
</dbReference>
<dbReference type="AlphaFoldDB" id="A0A450T404"/>
<protein>
    <recommendedName>
        <fullName evidence="2">PIN domain-containing protein</fullName>
    </recommendedName>
</protein>
<sequence>MLYLLDANTLIDAKRDYYPFRRVPEFWTWLHHQGIMGKIKIPIEIYEEFEESKRKDGNRDELAEWAADSDVKAALLFGEEADPELVAEVTIEGYGEDLSDTEIETIGRDPFLLSYASMDKKNRTIVTTEVSRPGKKRANRKIPDVCRDLGIHCINNFQLLNELDFRTSWQ</sequence>
<accession>A0A450T404</accession>